<dbReference type="Proteomes" id="UP000199555">
    <property type="component" value="Unassembled WGS sequence"/>
</dbReference>
<dbReference type="Pfam" id="PF00583">
    <property type="entry name" value="Acetyltransf_1"/>
    <property type="match status" value="1"/>
</dbReference>
<dbReference type="RefSeq" id="WP_090754303.1">
    <property type="nucleotide sequence ID" value="NZ_FNGE01000005.1"/>
</dbReference>
<protein>
    <submittedName>
        <fullName evidence="4">Acetyltransferase (GNAT) domain-containing protein</fullName>
    </submittedName>
</protein>
<evidence type="ECO:0000256" key="1">
    <source>
        <dbReference type="ARBA" id="ARBA00022679"/>
    </source>
</evidence>
<dbReference type="InterPro" id="IPR016181">
    <property type="entry name" value="Acyl_CoA_acyltransferase"/>
</dbReference>
<dbReference type="STRING" id="525640.SAMN04487971_105144"/>
<keyword evidence="1 4" id="KW-0808">Transferase</keyword>
<keyword evidence="5" id="KW-1185">Reference proteome</keyword>
<keyword evidence="2" id="KW-0012">Acyltransferase</keyword>
<dbReference type="PANTHER" id="PTHR43877">
    <property type="entry name" value="AMINOALKYLPHOSPHONATE N-ACETYLTRANSFERASE-RELATED-RELATED"/>
    <property type="match status" value="1"/>
</dbReference>
<organism evidence="4 5">
    <name type="scientific">Paracoccus chinensis</name>
    <dbReference type="NCBI Taxonomy" id="525640"/>
    <lineage>
        <taxon>Bacteria</taxon>
        <taxon>Pseudomonadati</taxon>
        <taxon>Pseudomonadota</taxon>
        <taxon>Alphaproteobacteria</taxon>
        <taxon>Rhodobacterales</taxon>
        <taxon>Paracoccaceae</taxon>
        <taxon>Paracoccus</taxon>
    </lineage>
</organism>
<dbReference type="OrthoDB" id="9796171at2"/>
<evidence type="ECO:0000256" key="2">
    <source>
        <dbReference type="ARBA" id="ARBA00023315"/>
    </source>
</evidence>
<dbReference type="InterPro" id="IPR050832">
    <property type="entry name" value="Bact_Acetyltransf"/>
</dbReference>
<dbReference type="SUPFAM" id="SSF55729">
    <property type="entry name" value="Acyl-CoA N-acyltransferases (Nat)"/>
    <property type="match status" value="1"/>
</dbReference>
<dbReference type="PANTHER" id="PTHR43877:SF2">
    <property type="entry name" value="AMINOALKYLPHOSPHONATE N-ACETYLTRANSFERASE-RELATED"/>
    <property type="match status" value="1"/>
</dbReference>
<dbReference type="InterPro" id="IPR000182">
    <property type="entry name" value="GNAT_dom"/>
</dbReference>
<reference evidence="5" key="1">
    <citation type="submission" date="2016-10" db="EMBL/GenBank/DDBJ databases">
        <authorList>
            <person name="Varghese N."/>
            <person name="Submissions S."/>
        </authorList>
    </citation>
    <scope>NUCLEOTIDE SEQUENCE [LARGE SCALE GENOMIC DNA]</scope>
    <source>
        <strain evidence="5">CGMCC 1.7655</strain>
    </source>
</reference>
<name>A0A1G9GMV9_9RHOB</name>
<dbReference type="GO" id="GO:0016747">
    <property type="term" value="F:acyltransferase activity, transferring groups other than amino-acyl groups"/>
    <property type="evidence" value="ECO:0007669"/>
    <property type="project" value="InterPro"/>
</dbReference>
<evidence type="ECO:0000259" key="3">
    <source>
        <dbReference type="PROSITE" id="PS51186"/>
    </source>
</evidence>
<dbReference type="CDD" id="cd04301">
    <property type="entry name" value="NAT_SF"/>
    <property type="match status" value="1"/>
</dbReference>
<feature type="domain" description="N-acetyltransferase" evidence="3">
    <location>
        <begin position="1"/>
        <end position="146"/>
    </location>
</feature>
<dbReference type="Gene3D" id="3.40.630.30">
    <property type="match status" value="1"/>
</dbReference>
<evidence type="ECO:0000313" key="4">
    <source>
        <dbReference type="EMBL" id="SDL02030.1"/>
    </source>
</evidence>
<dbReference type="EMBL" id="FNGE01000005">
    <property type="protein sequence ID" value="SDL02030.1"/>
    <property type="molecule type" value="Genomic_DNA"/>
</dbReference>
<proteinExistence type="predicted"/>
<gene>
    <name evidence="4" type="ORF">SAMN04487971_105144</name>
</gene>
<dbReference type="PROSITE" id="PS51186">
    <property type="entry name" value="GNAT"/>
    <property type="match status" value="1"/>
</dbReference>
<dbReference type="AlphaFoldDB" id="A0A1G9GMV9"/>
<sequence>MQITLATPDDIETLFDIRTGVAQNHQSREELSHLGVTPVRLAEMLRTRSRAWLCHAEDSAAGFAMADAARATVFALFVRPEFEGRGVGRRLMDEAEAWLFAQGWDQIWLATGSDESLRAWGFYRHLGWVPAGVLDDGQVRFVKRRADLTPG</sequence>
<accession>A0A1G9GMV9</accession>
<evidence type="ECO:0000313" key="5">
    <source>
        <dbReference type="Proteomes" id="UP000199555"/>
    </source>
</evidence>